<proteinExistence type="predicted"/>
<reference evidence="1" key="1">
    <citation type="journal article" date="2020" name="Nature">
        <title>Giant virus diversity and host interactions through global metagenomics.</title>
        <authorList>
            <person name="Schulz F."/>
            <person name="Roux S."/>
            <person name="Paez-Espino D."/>
            <person name="Jungbluth S."/>
            <person name="Walsh D.A."/>
            <person name="Denef V.J."/>
            <person name="McMahon K.D."/>
            <person name="Konstantinidis K.T."/>
            <person name="Eloe-Fadrosh E.A."/>
            <person name="Kyrpides N.C."/>
            <person name="Woyke T."/>
        </authorList>
    </citation>
    <scope>NUCLEOTIDE SEQUENCE</scope>
    <source>
        <strain evidence="1">GVMAG-M-3300009182-78</strain>
    </source>
</reference>
<accession>A0A6C0B071</accession>
<dbReference type="AlphaFoldDB" id="A0A6C0B071"/>
<evidence type="ECO:0000313" key="1">
    <source>
        <dbReference type="EMBL" id="QHS85194.1"/>
    </source>
</evidence>
<name>A0A6C0B071_9ZZZZ</name>
<protein>
    <submittedName>
        <fullName evidence="1">Uncharacterized protein</fullName>
    </submittedName>
</protein>
<organism evidence="1">
    <name type="scientific">viral metagenome</name>
    <dbReference type="NCBI Taxonomy" id="1070528"/>
    <lineage>
        <taxon>unclassified sequences</taxon>
        <taxon>metagenomes</taxon>
        <taxon>organismal metagenomes</taxon>
    </lineage>
</organism>
<sequence>MHICVKKDIIPILVPEISFIDKYNDVNNYLEMNPSMFIEDDGSTTILVRCVNYRKFKSKNYVVYNSHRSISTYYELKGSIQNNDKLDIESFEYHELQHNYNLPVHNAFWKGMEDIRFITENDILVTVPELHVGGKPAVFKAELVNHEVTNFVSCEPNETDEKNWMPYFDKTTNTHKVLYSMSPFQIKSIEVNELEEIGLDDTTSQILQGYHGSTNGVDINENDCLFLIHVNGEKTIHRWIILNMKTKLVSVSEEFVFFKNSYIEFACSLCKYNERIFVSVGINDNKAFIIELEKENIMKLFSHV</sequence>
<dbReference type="EMBL" id="MN739042">
    <property type="protein sequence ID" value="QHS85194.1"/>
    <property type="molecule type" value="Genomic_DNA"/>
</dbReference>